<name>A0A249KG94_9ACTN</name>
<feature type="transmembrane region" description="Helical" evidence="1">
    <location>
        <begin position="77"/>
        <end position="97"/>
    </location>
</feature>
<keyword evidence="1" id="KW-0472">Membrane</keyword>
<dbReference type="InterPro" id="IPR007354">
    <property type="entry name" value="CruF-like"/>
</dbReference>
<dbReference type="PANTHER" id="PTHR39419:SF1">
    <property type="entry name" value="SLL0814 PROTEIN"/>
    <property type="match status" value="1"/>
</dbReference>
<accession>A0A249KG94</accession>
<dbReference type="PANTHER" id="PTHR39419">
    <property type="entry name" value="SLL0814 PROTEIN"/>
    <property type="match status" value="1"/>
</dbReference>
<dbReference type="Pfam" id="PF04240">
    <property type="entry name" value="Caroten_synth"/>
    <property type="match status" value="1"/>
</dbReference>
<evidence type="ECO:0000256" key="1">
    <source>
        <dbReference type="SAM" id="Phobius"/>
    </source>
</evidence>
<organism evidence="2 3">
    <name type="scientific">Candidatus Planktophila sulfonica</name>
    <dbReference type="NCBI Taxonomy" id="1884904"/>
    <lineage>
        <taxon>Bacteria</taxon>
        <taxon>Bacillati</taxon>
        <taxon>Actinomycetota</taxon>
        <taxon>Actinomycetes</taxon>
        <taxon>Candidatus Nanopelagicales</taxon>
        <taxon>Candidatus Nanopelagicaceae</taxon>
        <taxon>Candidatus Planktophila</taxon>
    </lineage>
</organism>
<reference evidence="2 3" key="1">
    <citation type="submission" date="2016-07" db="EMBL/GenBank/DDBJ databases">
        <title>High microdiversification within the ubiquitous acI lineage of Actinobacteria.</title>
        <authorList>
            <person name="Neuenschwander S.M."/>
            <person name="Salcher M."/>
            <person name="Ghai R."/>
            <person name="Pernthaler J."/>
        </authorList>
    </citation>
    <scope>NUCLEOTIDE SEQUENCE [LARGE SCALE GENOMIC DNA]</scope>
    <source>
        <strain evidence="2">MMS-IA-56</strain>
    </source>
</reference>
<dbReference type="OrthoDB" id="9811293at2"/>
<feature type="transmembrane region" description="Helical" evidence="1">
    <location>
        <begin position="143"/>
        <end position="167"/>
    </location>
</feature>
<evidence type="ECO:0000313" key="3">
    <source>
        <dbReference type="Proteomes" id="UP000217215"/>
    </source>
</evidence>
<dbReference type="RefSeq" id="WP_095673406.1">
    <property type="nucleotide sequence ID" value="NZ_CP016773.1"/>
</dbReference>
<keyword evidence="3" id="KW-1185">Reference proteome</keyword>
<dbReference type="EMBL" id="CP016773">
    <property type="protein sequence ID" value="ASY15812.1"/>
    <property type="molecule type" value="Genomic_DNA"/>
</dbReference>
<dbReference type="AlphaFoldDB" id="A0A249KG94"/>
<keyword evidence="1" id="KW-0812">Transmembrane</keyword>
<feature type="transmembrane region" description="Helical" evidence="1">
    <location>
        <begin position="47"/>
        <end position="65"/>
    </location>
</feature>
<protein>
    <submittedName>
        <fullName evidence="2">Carotene bisynthesis associated membrane protein</fullName>
    </submittedName>
</protein>
<proteinExistence type="predicted"/>
<dbReference type="KEGG" id="psuf:A1sIA56_02610"/>
<feature type="transmembrane region" description="Helical" evidence="1">
    <location>
        <begin position="109"/>
        <end position="131"/>
    </location>
</feature>
<feature type="transmembrane region" description="Helical" evidence="1">
    <location>
        <begin position="187"/>
        <end position="205"/>
    </location>
</feature>
<feature type="transmembrane region" description="Helical" evidence="1">
    <location>
        <begin position="21"/>
        <end position="41"/>
    </location>
</feature>
<evidence type="ECO:0000313" key="2">
    <source>
        <dbReference type="EMBL" id="ASY15812.1"/>
    </source>
</evidence>
<gene>
    <name evidence="2" type="ORF">A1sIA56_02610</name>
</gene>
<dbReference type="Proteomes" id="UP000217215">
    <property type="component" value="Chromosome"/>
</dbReference>
<feature type="transmembrane region" description="Helical" evidence="1">
    <location>
        <begin position="243"/>
        <end position="264"/>
    </location>
</feature>
<keyword evidence="1" id="KW-1133">Transmembrane helix</keyword>
<sequence>MSIRHYNPRRRRRGGISPQARNFLFLFVGLTILLQISYPLIEGEALRLVTIATIYMGALAMVVHGHLSYGAKYSTRYLPITALFGLGIEVLGVHTGWPFGVYEYDSSLGAQLFGVPLVVPFAWVMMVHPALLAARRIAGNWVFLYGGAVLAAWDLFLDPLMVGAGRWTWEVTGAHVPFTPDIPLSNAFGWLLAGLVIVGILNLVLPKERRKEAASLAAVDALLLWTLFGGFVGNLFFFDRPGLAFFGTVIMGGLLTPYFFSSWLGNKD</sequence>
<feature type="transmembrane region" description="Helical" evidence="1">
    <location>
        <begin position="217"/>
        <end position="237"/>
    </location>
</feature>